<accession>A0A6M3JEH3</accession>
<evidence type="ECO:0000313" key="1">
    <source>
        <dbReference type="EMBL" id="QJA67277.1"/>
    </source>
</evidence>
<reference evidence="1" key="1">
    <citation type="submission" date="2020-03" db="EMBL/GenBank/DDBJ databases">
        <title>The deep terrestrial virosphere.</title>
        <authorList>
            <person name="Holmfeldt K."/>
            <person name="Nilsson E."/>
            <person name="Simone D."/>
            <person name="Lopez-Fernandez M."/>
            <person name="Wu X."/>
            <person name="de Brujin I."/>
            <person name="Lundin D."/>
            <person name="Andersson A."/>
            <person name="Bertilsson S."/>
            <person name="Dopson M."/>
        </authorList>
    </citation>
    <scope>NUCLEOTIDE SEQUENCE</scope>
    <source>
        <strain evidence="2">MM415A00301</strain>
        <strain evidence="1">MM415B00258</strain>
    </source>
</reference>
<gene>
    <name evidence="2" type="ORF">MM415A00301_0026</name>
    <name evidence="1" type="ORF">MM415B00258_0026</name>
</gene>
<dbReference type="EMBL" id="MT141568">
    <property type="protein sequence ID" value="QJA67277.1"/>
    <property type="molecule type" value="Genomic_DNA"/>
</dbReference>
<dbReference type="AlphaFoldDB" id="A0A6M3JEH3"/>
<dbReference type="EMBL" id="MT142507">
    <property type="protein sequence ID" value="QJA83292.1"/>
    <property type="molecule type" value="Genomic_DNA"/>
</dbReference>
<proteinExistence type="predicted"/>
<organism evidence="1">
    <name type="scientific">viral metagenome</name>
    <dbReference type="NCBI Taxonomy" id="1070528"/>
    <lineage>
        <taxon>unclassified sequences</taxon>
        <taxon>metagenomes</taxon>
        <taxon>organismal metagenomes</taxon>
    </lineage>
</organism>
<sequence length="138" mass="15709">MSTWLKLLTMELDSIAKADFMEPPEALSPNDNVIGDMDDSDKRLFTLSRLLIRDAQQNKLDSNFCPDKGRREELENKAMNYGAKAQVVKELLWIGLRDRFGLWNGTIGIRAGFKVVTIHNDNTDDDISPFLRHLLGDD</sequence>
<evidence type="ECO:0000313" key="2">
    <source>
        <dbReference type="EMBL" id="QJA83292.1"/>
    </source>
</evidence>
<name>A0A6M3JEH3_9ZZZZ</name>
<protein>
    <submittedName>
        <fullName evidence="1">Uncharacterized protein</fullName>
    </submittedName>
</protein>